<dbReference type="EMBL" id="JANBUW010000766">
    <property type="protein sequence ID" value="KAJ2845576.1"/>
    <property type="molecule type" value="Genomic_DNA"/>
</dbReference>
<dbReference type="InterPro" id="IPR039551">
    <property type="entry name" value="Cho/carn_acyl_trans"/>
</dbReference>
<evidence type="ECO:0000256" key="4">
    <source>
        <dbReference type="PIRSR" id="PIRSR600542-1"/>
    </source>
</evidence>
<sequence length="692" mass="76771">MDFRDSSVLQEESQEAVEMGFTGKQLIHPLQIDLVNEEFAPKPNVVERAVDIVKGYREHYQLGKGAFDLHGKAIDMPVVKYSTECISTFANQGKLPRLPVPTLEATAARYLKSLQPLLSNKEFEQAEKAVSQFIGPDGLGPILQQRLLQADKEAPSNWLEDIWLNKAYLEYRESNFINSNWAAIIGSFAESASEPLSEQATPVQVEKAARMITHLLEANEAINNQQMPADLQRGDPLCMNQFKWQFGTTRIPKIQRDEIRGQWPCSAKHIVILYRGQTVSVPVYNGKGQRASLVQITAQLNQAARSIDTLLQKQQKPSIGLLTAGNRDNWARARQLLEPDNGQALEQVESALFAVCLDTGARGIATTGDGIDHMLRAYENRWFDKAIQLVVLGSGRMGVNCEHAPVDALTTGRLLMEALNKESTIYKDISPCADLPPAEPIAWNVDAQVQRLIETAQEQAQALAADLKVLLGDTKQYGAQWIKKLGVSPDAFFQIALQATYFQMHGQAPATYETASLRRFLHGRTETIRSCSQDSLQFSRAFGDNDVPLSRQLRLFQQAVAAHVEYSRAAASGQGVDRHLLGLFAQIRSPEEAQRASLFQDPSYARSTSFRLSTSNVTPGDIFRGSFAPVVRDGYGVNYALDKNDLKFTVSEWISASGTSAAEFRECLLSTLTKLHDAGQYAMTHQLLAQND</sequence>
<gene>
    <name evidence="7" type="ORF">IWW36_004724</name>
</gene>
<reference evidence="7" key="1">
    <citation type="submission" date="2022-07" db="EMBL/GenBank/DDBJ databases">
        <title>Phylogenomic reconstructions and comparative analyses of Kickxellomycotina fungi.</title>
        <authorList>
            <person name="Reynolds N.K."/>
            <person name="Stajich J.E."/>
            <person name="Barry K."/>
            <person name="Grigoriev I.V."/>
            <person name="Crous P."/>
            <person name="Smith M.E."/>
        </authorList>
    </citation>
    <scope>NUCLEOTIDE SEQUENCE</scope>
    <source>
        <strain evidence="7">NRRL 1566</strain>
    </source>
</reference>
<dbReference type="Gene3D" id="3.20.20.60">
    <property type="entry name" value="Phosphoenolpyruvate-binding domains"/>
    <property type="match status" value="1"/>
</dbReference>
<feature type="domain" description="Choline/carnitine acyltransferase" evidence="6">
    <location>
        <begin position="98"/>
        <end position="668"/>
    </location>
</feature>
<evidence type="ECO:0000256" key="2">
    <source>
        <dbReference type="ARBA" id="ARBA00022679"/>
    </source>
</evidence>
<dbReference type="Gene3D" id="3.30.559.10">
    <property type="entry name" value="Chloramphenicol acetyltransferase-like domain"/>
    <property type="match status" value="1"/>
</dbReference>
<dbReference type="InterPro" id="IPR042231">
    <property type="entry name" value="Cho/carn_acyl_trans_2"/>
</dbReference>
<protein>
    <recommendedName>
        <fullName evidence="6">Choline/carnitine acyltransferase domain-containing protein</fullName>
    </recommendedName>
</protein>
<dbReference type="OrthoDB" id="240216at2759"/>
<dbReference type="Proteomes" id="UP001139887">
    <property type="component" value="Unassembled WGS sequence"/>
</dbReference>
<dbReference type="SUPFAM" id="SSF51621">
    <property type="entry name" value="Phosphoenolpyruvate/pyruvate domain"/>
    <property type="match status" value="1"/>
</dbReference>
<dbReference type="InterPro" id="IPR015813">
    <property type="entry name" value="Pyrv/PenolPyrv_kinase-like_dom"/>
</dbReference>
<dbReference type="Gene3D" id="3.30.559.70">
    <property type="entry name" value="Choline/Carnitine o-acyltransferase, domain 2"/>
    <property type="match status" value="1"/>
</dbReference>
<dbReference type="InterPro" id="IPR000542">
    <property type="entry name" value="Carn_acyl_trans"/>
</dbReference>
<dbReference type="PANTHER" id="PTHR22589">
    <property type="entry name" value="CARNITINE O-ACYLTRANSFERASE"/>
    <property type="match status" value="1"/>
</dbReference>
<keyword evidence="2 5" id="KW-0808">Transferase</keyword>
<dbReference type="AlphaFoldDB" id="A0A9W8LXB7"/>
<evidence type="ECO:0000259" key="6">
    <source>
        <dbReference type="Pfam" id="PF00755"/>
    </source>
</evidence>
<feature type="active site" description="Proton acceptor" evidence="4">
    <location>
        <position position="403"/>
    </location>
</feature>
<dbReference type="PROSITE" id="PS00439">
    <property type="entry name" value="ACYLTRANSF_C_1"/>
    <property type="match status" value="1"/>
</dbReference>
<dbReference type="GO" id="GO:0016746">
    <property type="term" value="F:acyltransferase activity"/>
    <property type="evidence" value="ECO:0007669"/>
    <property type="project" value="UniProtKB-KW"/>
</dbReference>
<evidence type="ECO:0000256" key="3">
    <source>
        <dbReference type="ARBA" id="ARBA00023315"/>
    </source>
</evidence>
<proteinExistence type="inferred from homology"/>
<name>A0A9W8LXB7_9FUNG</name>
<evidence type="ECO:0000256" key="5">
    <source>
        <dbReference type="RuleBase" id="RU003801"/>
    </source>
</evidence>
<evidence type="ECO:0000313" key="8">
    <source>
        <dbReference type="Proteomes" id="UP001139887"/>
    </source>
</evidence>
<evidence type="ECO:0000313" key="7">
    <source>
        <dbReference type="EMBL" id="KAJ2845576.1"/>
    </source>
</evidence>
<evidence type="ECO:0000256" key="1">
    <source>
        <dbReference type="ARBA" id="ARBA00005232"/>
    </source>
</evidence>
<dbReference type="Pfam" id="PF00755">
    <property type="entry name" value="Carn_acyltransf"/>
    <property type="match status" value="1"/>
</dbReference>
<dbReference type="SUPFAM" id="SSF52777">
    <property type="entry name" value="CoA-dependent acyltransferases"/>
    <property type="match status" value="2"/>
</dbReference>
<dbReference type="InterPro" id="IPR040442">
    <property type="entry name" value="Pyrv_kinase-like_dom_sf"/>
</dbReference>
<dbReference type="PROSITE" id="PS00440">
    <property type="entry name" value="ACYLTRANSF_C_2"/>
    <property type="match status" value="1"/>
</dbReference>
<keyword evidence="8" id="KW-1185">Reference proteome</keyword>
<comment type="caution">
    <text evidence="7">The sequence shown here is derived from an EMBL/GenBank/DDBJ whole genome shotgun (WGS) entry which is preliminary data.</text>
</comment>
<dbReference type="PANTHER" id="PTHR22589:SF107">
    <property type="entry name" value="CHOLINE_CARNITINE ACYLTRANSFERASE DOMAIN-CONTAINING PROTEIN"/>
    <property type="match status" value="1"/>
</dbReference>
<accession>A0A9W8LXB7</accession>
<comment type="similarity">
    <text evidence="1 5">Belongs to the carnitine/choline acetyltransferase family.</text>
</comment>
<keyword evidence="3 5" id="KW-0012">Acyltransferase</keyword>
<dbReference type="InterPro" id="IPR023213">
    <property type="entry name" value="CAT-like_dom_sf"/>
</dbReference>
<organism evidence="7 8">
    <name type="scientific">Coemansia brasiliensis</name>
    <dbReference type="NCBI Taxonomy" id="2650707"/>
    <lineage>
        <taxon>Eukaryota</taxon>
        <taxon>Fungi</taxon>
        <taxon>Fungi incertae sedis</taxon>
        <taxon>Zoopagomycota</taxon>
        <taxon>Kickxellomycotina</taxon>
        <taxon>Kickxellomycetes</taxon>
        <taxon>Kickxellales</taxon>
        <taxon>Kickxellaceae</taxon>
        <taxon>Coemansia</taxon>
    </lineage>
</organism>